<evidence type="ECO:0000256" key="1">
    <source>
        <dbReference type="SAM" id="Phobius"/>
    </source>
</evidence>
<dbReference type="OrthoDB" id="4942406at2"/>
<dbReference type="AlphaFoldDB" id="A0A3A5M3Y8"/>
<gene>
    <name evidence="2" type="ORF">D6T63_08650</name>
</gene>
<keyword evidence="1" id="KW-1133">Transmembrane helix</keyword>
<keyword evidence="1" id="KW-0812">Transmembrane</keyword>
<name>A0A3A5M3Y8_9MICC</name>
<feature type="transmembrane region" description="Helical" evidence="1">
    <location>
        <begin position="67"/>
        <end position="84"/>
    </location>
</feature>
<feature type="transmembrane region" description="Helical" evidence="1">
    <location>
        <begin position="169"/>
        <end position="189"/>
    </location>
</feature>
<dbReference type="InterPro" id="IPR033458">
    <property type="entry name" value="DUF5134"/>
</dbReference>
<evidence type="ECO:0000313" key="2">
    <source>
        <dbReference type="EMBL" id="RJT79959.1"/>
    </source>
</evidence>
<dbReference type="Pfam" id="PF17197">
    <property type="entry name" value="DUF5134"/>
    <property type="match status" value="1"/>
</dbReference>
<sequence>MISESVVQVFTIPAITWTFTAVLLLSGSYHLLHAARSHQLTDRVNKSLHGFMNLLMVAMLWNLASSTMLAQIAVLAGAALWFVIQAVARPEFKILCAGRQGRLKCVYHSITMAGAALMVAMMAPSTSAGSGPVPAPTNVSHGHHAMAPASQTQAAQGAADTGISHSPDLALLLTALFGVAAVVFLVLLLRGRTTRASTRNQVNPRHFGRTEHSLEALGAAAMALMFATMTA</sequence>
<feature type="transmembrane region" description="Helical" evidence="1">
    <location>
        <begin position="6"/>
        <end position="32"/>
    </location>
</feature>
<organism evidence="2 3">
    <name type="scientific">Arthrobacter cheniae</name>
    <dbReference type="NCBI Taxonomy" id="1258888"/>
    <lineage>
        <taxon>Bacteria</taxon>
        <taxon>Bacillati</taxon>
        <taxon>Actinomycetota</taxon>
        <taxon>Actinomycetes</taxon>
        <taxon>Micrococcales</taxon>
        <taxon>Micrococcaceae</taxon>
        <taxon>Arthrobacter</taxon>
    </lineage>
</organism>
<keyword evidence="1" id="KW-0472">Membrane</keyword>
<feature type="transmembrane region" description="Helical" evidence="1">
    <location>
        <begin position="44"/>
        <end position="61"/>
    </location>
</feature>
<comment type="caution">
    <text evidence="2">The sequence shown here is derived from an EMBL/GenBank/DDBJ whole genome shotgun (WGS) entry which is preliminary data.</text>
</comment>
<feature type="transmembrane region" description="Helical" evidence="1">
    <location>
        <begin position="105"/>
        <end position="123"/>
    </location>
</feature>
<keyword evidence="3" id="KW-1185">Reference proteome</keyword>
<protein>
    <submittedName>
        <fullName evidence="2">DUF5134 domain-containing protein</fullName>
    </submittedName>
</protein>
<proteinExistence type="predicted"/>
<accession>A0A3A5M3Y8</accession>
<dbReference type="EMBL" id="QZVT01000004">
    <property type="protein sequence ID" value="RJT79959.1"/>
    <property type="molecule type" value="Genomic_DNA"/>
</dbReference>
<reference evidence="2 3" key="1">
    <citation type="submission" date="2018-09" db="EMBL/GenBank/DDBJ databases">
        <title>Novel species of Arthrobacter.</title>
        <authorList>
            <person name="Liu Q."/>
            <person name="Xin Y.-H."/>
        </authorList>
    </citation>
    <scope>NUCLEOTIDE SEQUENCE [LARGE SCALE GENOMIC DNA]</scope>
    <source>
        <strain evidence="2 3">Hz2</strain>
    </source>
</reference>
<evidence type="ECO:0000313" key="3">
    <source>
        <dbReference type="Proteomes" id="UP000272560"/>
    </source>
</evidence>
<dbReference type="Proteomes" id="UP000272560">
    <property type="component" value="Unassembled WGS sequence"/>
</dbReference>
<dbReference type="RefSeq" id="WP_120148606.1">
    <property type="nucleotide sequence ID" value="NZ_QZVT01000004.1"/>
</dbReference>